<dbReference type="InterPro" id="IPR036155">
    <property type="entry name" value="Crypto/Photolyase_N_sf"/>
</dbReference>
<name>A0A2Z3H2F8_9BACT</name>
<dbReference type="OrthoDB" id="9772484at2"/>
<dbReference type="RefSeq" id="WP_109658216.1">
    <property type="nucleotide sequence ID" value="NZ_CP029145.1"/>
</dbReference>
<dbReference type="Gene3D" id="1.10.579.10">
    <property type="entry name" value="DNA Cyclobutane Dipyrimidine Photolyase, subunit A, domain 3"/>
    <property type="match status" value="1"/>
</dbReference>
<dbReference type="InterPro" id="IPR002081">
    <property type="entry name" value="Cryptochrome/DNA_photolyase_1"/>
</dbReference>
<dbReference type="InterPro" id="IPR005101">
    <property type="entry name" value="Cryptochr/Photolyase_FAD-bd"/>
</dbReference>
<comment type="function">
    <text evidence="7">May have a photoreceptor function.</text>
</comment>
<evidence type="ECO:0000256" key="3">
    <source>
        <dbReference type="ARBA" id="ARBA00022630"/>
    </source>
</evidence>
<comment type="similarity">
    <text evidence="1 7">Belongs to the DNA photolyase class-1 family.</text>
</comment>
<dbReference type="NCBIfam" id="TIGR02765">
    <property type="entry name" value="crypto_DASH"/>
    <property type="match status" value="1"/>
</dbReference>
<dbReference type="SUPFAM" id="SSF48173">
    <property type="entry name" value="Cryptochrome/photolyase FAD-binding domain"/>
    <property type="match status" value="1"/>
</dbReference>
<feature type="binding site" evidence="6">
    <location>
        <begin position="276"/>
        <end position="283"/>
    </location>
    <ligand>
        <name>FAD</name>
        <dbReference type="ChEBI" id="CHEBI:57692"/>
    </ligand>
</feature>
<feature type="binding site" evidence="6">
    <location>
        <position position="223"/>
    </location>
    <ligand>
        <name>FAD</name>
        <dbReference type="ChEBI" id="CHEBI:57692"/>
    </ligand>
</feature>
<reference evidence="10" key="1">
    <citation type="submission" date="2018-04" db="EMBL/GenBank/DDBJ databases">
        <title>Complete genome of Antarctic heterotrophic bacterium Hymenobacter nivis.</title>
        <authorList>
            <person name="Terashima M."/>
        </authorList>
    </citation>
    <scope>NUCLEOTIDE SEQUENCE [LARGE SCALE GENOMIC DNA]</scope>
    <source>
        <strain evidence="10">NBRC 111535</strain>
    </source>
</reference>
<dbReference type="InterPro" id="IPR036134">
    <property type="entry name" value="Crypto/Photolyase_FAD-like_sf"/>
</dbReference>
<dbReference type="Pfam" id="PF03441">
    <property type="entry name" value="FAD_binding_7"/>
    <property type="match status" value="1"/>
</dbReference>
<dbReference type="GO" id="GO:0071949">
    <property type="term" value="F:FAD binding"/>
    <property type="evidence" value="ECO:0007669"/>
    <property type="project" value="TreeGrafter"/>
</dbReference>
<sequence>MKIILWYRNDLRTHDHEALWQAAQETVQVVPVYVFDPRLLAEHPLGFAKTGPVRQQFLAESVQDLRLRLRQLGSNLIVRVGLPEEVLPALAQELGAEAVYASEEVTQEELAVETALEQRLLAAGRTLRTFWQTTLHHLDDLPMPVRNLPDVFTQFKNKVEKFGKVRPMFAVPDNLEFNETLELGTVPAVPAAAEYRPAFRGGETEAFHRLHDYFWTKDLLRTYKETRNGMLGLDYSSKFSAWLALGCLSPRFVLAEIQRYETERIQNESTYWMGFELLWRDYFRFVAVKFGNRIFRSNGLKEEPLRHMPATTKSAQRTFEQWRLGETGVPLIDANMKELLETGFMSNRGRQNVASFLVKDLQLDWRWGAAWFESQGIDYDPCSNWGNWLYVAGVGNDPRETRYFDILRQATYYDPAGEYVKHWLPQLEHVPADKVHAVGLLTNDEQKHFAVRLGVDYPNPLVDVRKWGREDDSR</sequence>
<evidence type="ECO:0000256" key="1">
    <source>
        <dbReference type="ARBA" id="ARBA00005862"/>
    </source>
</evidence>
<evidence type="ECO:0000256" key="2">
    <source>
        <dbReference type="ARBA" id="ARBA00017881"/>
    </source>
</evidence>
<dbReference type="PANTHER" id="PTHR11455">
    <property type="entry name" value="CRYPTOCHROME"/>
    <property type="match status" value="1"/>
</dbReference>
<dbReference type="EMBL" id="CP029145">
    <property type="protein sequence ID" value="AWM35200.1"/>
    <property type="molecule type" value="Genomic_DNA"/>
</dbReference>
<dbReference type="PRINTS" id="PR00147">
    <property type="entry name" value="DNAPHOTLYASE"/>
</dbReference>
<accession>A0A2Z3H2F8</accession>
<dbReference type="GO" id="GO:0003904">
    <property type="term" value="F:deoxyribodipyrimidine photo-lyase activity"/>
    <property type="evidence" value="ECO:0007669"/>
    <property type="project" value="TreeGrafter"/>
</dbReference>
<comment type="cofactor">
    <cofactor evidence="6 7">
        <name>FAD</name>
        <dbReference type="ChEBI" id="CHEBI:57692"/>
    </cofactor>
    <text evidence="6 7">Binds 1 FAD per subunit.</text>
</comment>
<dbReference type="Gene3D" id="1.25.40.80">
    <property type="match status" value="1"/>
</dbReference>
<evidence type="ECO:0000259" key="8">
    <source>
        <dbReference type="PROSITE" id="PS51645"/>
    </source>
</evidence>
<keyword evidence="4 6" id="KW-0274">FAD</keyword>
<keyword evidence="10" id="KW-1185">Reference proteome</keyword>
<gene>
    <name evidence="9" type="ORF">DDQ68_21985</name>
</gene>
<evidence type="ECO:0000256" key="6">
    <source>
        <dbReference type="PIRSR" id="PIRSR602081-1"/>
    </source>
</evidence>
<evidence type="ECO:0000256" key="5">
    <source>
        <dbReference type="ARBA" id="ARBA00022991"/>
    </source>
</evidence>
<keyword evidence="5 7" id="KW-0157">Chromophore</keyword>
<dbReference type="GO" id="GO:0003677">
    <property type="term" value="F:DNA binding"/>
    <property type="evidence" value="ECO:0007669"/>
    <property type="project" value="TreeGrafter"/>
</dbReference>
<dbReference type="AlphaFoldDB" id="A0A2Z3H2F8"/>
<dbReference type="Gene3D" id="3.40.50.620">
    <property type="entry name" value="HUPs"/>
    <property type="match status" value="1"/>
</dbReference>
<organism evidence="9 10">
    <name type="scientific">Hymenobacter nivis</name>
    <dbReference type="NCBI Taxonomy" id="1850093"/>
    <lineage>
        <taxon>Bacteria</taxon>
        <taxon>Pseudomonadati</taxon>
        <taxon>Bacteroidota</taxon>
        <taxon>Cytophagia</taxon>
        <taxon>Cytophagales</taxon>
        <taxon>Hymenobacteraceae</taxon>
        <taxon>Hymenobacter</taxon>
    </lineage>
</organism>
<evidence type="ECO:0000313" key="10">
    <source>
        <dbReference type="Proteomes" id="UP000245999"/>
    </source>
</evidence>
<dbReference type="PANTHER" id="PTHR11455:SF22">
    <property type="entry name" value="CRYPTOCHROME DASH"/>
    <property type="match status" value="1"/>
</dbReference>
<dbReference type="KEGG" id="hnv:DDQ68_21985"/>
<keyword evidence="3 6" id="KW-0285">Flavoprotein</keyword>
<comment type="cofactor">
    <cofactor evidence="7">
        <name>(6R)-5,10-methylene-5,6,7,8-tetrahydrofolate</name>
        <dbReference type="ChEBI" id="CHEBI:15636"/>
    </cofactor>
    <text evidence="7">Binds 1 5,10-methenyltetrahydrofolate (MTHF) per subunit.</text>
</comment>
<evidence type="ECO:0000313" key="9">
    <source>
        <dbReference type="EMBL" id="AWM35200.1"/>
    </source>
</evidence>
<dbReference type="PROSITE" id="PS51645">
    <property type="entry name" value="PHR_CRY_ALPHA_BETA"/>
    <property type="match status" value="1"/>
</dbReference>
<feature type="domain" description="Photolyase/cryptochrome alpha/beta" evidence="8">
    <location>
        <begin position="1"/>
        <end position="135"/>
    </location>
</feature>
<dbReference type="Proteomes" id="UP000245999">
    <property type="component" value="Chromosome"/>
</dbReference>
<dbReference type="InterPro" id="IPR014133">
    <property type="entry name" value="Cry_DASH"/>
</dbReference>
<dbReference type="InterPro" id="IPR014729">
    <property type="entry name" value="Rossmann-like_a/b/a_fold"/>
</dbReference>
<proteinExistence type="inferred from homology"/>
<feature type="binding site" evidence="6">
    <location>
        <begin position="378"/>
        <end position="380"/>
    </location>
    <ligand>
        <name>FAD</name>
        <dbReference type="ChEBI" id="CHEBI:57692"/>
    </ligand>
</feature>
<evidence type="ECO:0000256" key="4">
    <source>
        <dbReference type="ARBA" id="ARBA00022827"/>
    </source>
</evidence>
<dbReference type="Pfam" id="PF00875">
    <property type="entry name" value="DNA_photolyase"/>
    <property type="match status" value="1"/>
</dbReference>
<dbReference type="SUPFAM" id="SSF52425">
    <property type="entry name" value="Cryptochrome/photolyase, N-terminal domain"/>
    <property type="match status" value="1"/>
</dbReference>
<dbReference type="InterPro" id="IPR006050">
    <property type="entry name" value="DNA_photolyase_N"/>
</dbReference>
<feature type="binding site" evidence="6">
    <location>
        <begin position="236"/>
        <end position="240"/>
    </location>
    <ligand>
        <name>FAD</name>
        <dbReference type="ChEBI" id="CHEBI:57692"/>
    </ligand>
</feature>
<protein>
    <recommendedName>
        <fullName evidence="2 7">Cryptochrome DASH</fullName>
    </recommendedName>
</protein>
<evidence type="ECO:0000256" key="7">
    <source>
        <dbReference type="RuleBase" id="RU367151"/>
    </source>
</evidence>
<dbReference type="GO" id="GO:0000719">
    <property type="term" value="P:photoreactive repair"/>
    <property type="evidence" value="ECO:0007669"/>
    <property type="project" value="TreeGrafter"/>
</dbReference>